<protein>
    <recommendedName>
        <fullName evidence="8">Phosphate transport system permease protein PstA</fullName>
    </recommendedName>
</protein>
<evidence type="ECO:0000256" key="4">
    <source>
        <dbReference type="ARBA" id="ARBA00022475"/>
    </source>
</evidence>
<keyword evidence="5 8" id="KW-0812">Transmembrane</keyword>
<evidence type="ECO:0000256" key="2">
    <source>
        <dbReference type="ARBA" id="ARBA00007069"/>
    </source>
</evidence>
<evidence type="ECO:0000256" key="5">
    <source>
        <dbReference type="ARBA" id="ARBA00022692"/>
    </source>
</evidence>
<evidence type="ECO:0000256" key="7">
    <source>
        <dbReference type="ARBA" id="ARBA00023136"/>
    </source>
</evidence>
<dbReference type="GO" id="GO:0005315">
    <property type="term" value="F:phosphate transmembrane transporter activity"/>
    <property type="evidence" value="ECO:0007669"/>
    <property type="project" value="InterPro"/>
</dbReference>
<evidence type="ECO:0000313" key="10">
    <source>
        <dbReference type="EMBL" id="GBF33236.1"/>
    </source>
</evidence>
<feature type="transmembrane region" description="Helical" evidence="8">
    <location>
        <begin position="181"/>
        <end position="202"/>
    </location>
</feature>
<dbReference type="SUPFAM" id="SSF161098">
    <property type="entry name" value="MetI-like"/>
    <property type="match status" value="1"/>
</dbReference>
<feature type="transmembrane region" description="Helical" evidence="8">
    <location>
        <begin position="12"/>
        <end position="34"/>
    </location>
</feature>
<proteinExistence type="inferred from homology"/>
<sequence>MNQRLADKLATMMFWSGAALVLIILGVLVGYILYHGFQSIDYAFLTKPPLTSAAGGGVGPQIFNSFYLLFLSMMITIPIGLLAGIYMAEYAQPGKVTEIIRLSIETLTSLPSIVVGLFGLLIFVNMTGWGYSLASGALALTVFNLPMMVRIVEESIANVPNSLRESSLALGATRWQTIWRVVLPAAFPGFVTGTIIISGRVFGEAAALLYTAGMSSPALNFHDFNPTSPSSPINPFRPAETLAVHIWKVNSEAMIPDIRRVADGSAAVLVFIVMLFNLSARWLGRIIYKRFTAS</sequence>
<comment type="caution">
    <text evidence="10">The sequence shown here is derived from an EMBL/GenBank/DDBJ whole genome shotgun (WGS) entry which is preliminary data.</text>
</comment>
<evidence type="ECO:0000259" key="9">
    <source>
        <dbReference type="PROSITE" id="PS50928"/>
    </source>
</evidence>
<dbReference type="GO" id="GO:0005886">
    <property type="term" value="C:plasma membrane"/>
    <property type="evidence" value="ECO:0007669"/>
    <property type="project" value="UniProtKB-SubCell"/>
</dbReference>
<dbReference type="RefSeq" id="WP_104371667.1">
    <property type="nucleotide sequence ID" value="NZ_BFAV01000079.1"/>
</dbReference>
<keyword evidence="7 8" id="KW-0472">Membrane</keyword>
<dbReference type="AlphaFoldDB" id="A0A2L2XG83"/>
<evidence type="ECO:0000256" key="8">
    <source>
        <dbReference type="RuleBase" id="RU363043"/>
    </source>
</evidence>
<dbReference type="PROSITE" id="PS50928">
    <property type="entry name" value="ABC_TM1"/>
    <property type="match status" value="1"/>
</dbReference>
<feature type="transmembrane region" description="Helical" evidence="8">
    <location>
        <begin position="66"/>
        <end position="87"/>
    </location>
</feature>
<name>A0A2L2XG83_9FIRM</name>
<dbReference type="Gene3D" id="1.10.3720.10">
    <property type="entry name" value="MetI-like"/>
    <property type="match status" value="1"/>
</dbReference>
<dbReference type="PANTHER" id="PTHR43470">
    <property type="entry name" value="PHOSPHATE TRANSPORT SYSTEM PERMEASE PROTEIN PSTA-RELATED"/>
    <property type="match status" value="1"/>
</dbReference>
<dbReference type="InterPro" id="IPR035906">
    <property type="entry name" value="MetI-like_sf"/>
</dbReference>
<evidence type="ECO:0000256" key="1">
    <source>
        <dbReference type="ARBA" id="ARBA00004651"/>
    </source>
</evidence>
<feature type="transmembrane region" description="Helical" evidence="8">
    <location>
        <begin position="129"/>
        <end position="149"/>
    </location>
</feature>
<dbReference type="CDD" id="cd06261">
    <property type="entry name" value="TM_PBP2"/>
    <property type="match status" value="1"/>
</dbReference>
<keyword evidence="4 8" id="KW-1003">Cell membrane</keyword>
<evidence type="ECO:0000256" key="6">
    <source>
        <dbReference type="ARBA" id="ARBA00022989"/>
    </source>
</evidence>
<dbReference type="Proteomes" id="UP000239549">
    <property type="component" value="Unassembled WGS sequence"/>
</dbReference>
<feature type="transmembrane region" description="Helical" evidence="8">
    <location>
        <begin position="264"/>
        <end position="284"/>
    </location>
</feature>
<dbReference type="EMBL" id="BFAV01000079">
    <property type="protein sequence ID" value="GBF33236.1"/>
    <property type="molecule type" value="Genomic_DNA"/>
</dbReference>
<feature type="transmembrane region" description="Helical" evidence="8">
    <location>
        <begin position="99"/>
        <end position="123"/>
    </location>
</feature>
<dbReference type="PANTHER" id="PTHR43470:SF4">
    <property type="entry name" value="ABC TRANSPORTER PERMEASE PROTEIN YQGI-RELATED"/>
    <property type="match status" value="1"/>
</dbReference>
<dbReference type="NCBIfam" id="TIGR00974">
    <property type="entry name" value="3a0107s02c"/>
    <property type="match status" value="1"/>
</dbReference>
<keyword evidence="3" id="KW-0813">Transport</keyword>
<reference evidence="11" key="1">
    <citation type="submission" date="2018-02" db="EMBL/GenBank/DDBJ databases">
        <title>Genome sequence of Desulfocucumis palustris strain NAW-5.</title>
        <authorList>
            <person name="Watanabe M."/>
            <person name="Kojima H."/>
            <person name="Fukui M."/>
        </authorList>
    </citation>
    <scope>NUCLEOTIDE SEQUENCE [LARGE SCALE GENOMIC DNA]</scope>
    <source>
        <strain evidence="11">NAW-5</strain>
    </source>
</reference>
<dbReference type="OrthoDB" id="9785113at2"/>
<evidence type="ECO:0000256" key="3">
    <source>
        <dbReference type="ARBA" id="ARBA00022448"/>
    </source>
</evidence>
<keyword evidence="6 8" id="KW-1133">Transmembrane helix</keyword>
<keyword evidence="11" id="KW-1185">Reference proteome</keyword>
<dbReference type="InterPro" id="IPR005672">
    <property type="entry name" value="Phosphate_PstA"/>
</dbReference>
<comment type="subcellular location">
    <subcellularLocation>
        <location evidence="1 8">Cell membrane</location>
        <topology evidence="1 8">Multi-pass membrane protein</topology>
    </subcellularLocation>
</comment>
<dbReference type="Pfam" id="PF00528">
    <property type="entry name" value="BPD_transp_1"/>
    <property type="match status" value="1"/>
</dbReference>
<feature type="domain" description="ABC transmembrane type-1" evidence="9">
    <location>
        <begin position="62"/>
        <end position="280"/>
    </location>
</feature>
<dbReference type="GO" id="GO:0035435">
    <property type="term" value="P:phosphate ion transmembrane transport"/>
    <property type="evidence" value="ECO:0007669"/>
    <property type="project" value="InterPro"/>
</dbReference>
<organism evidence="10 11">
    <name type="scientific">Desulfocucumis palustris</name>
    <dbReference type="NCBI Taxonomy" id="1898651"/>
    <lineage>
        <taxon>Bacteria</taxon>
        <taxon>Bacillati</taxon>
        <taxon>Bacillota</taxon>
        <taxon>Clostridia</taxon>
        <taxon>Eubacteriales</taxon>
        <taxon>Desulfocucumaceae</taxon>
        <taxon>Desulfocucumis</taxon>
    </lineage>
</organism>
<comment type="similarity">
    <text evidence="2 8">Belongs to the binding-protein-dependent transport system permease family. CysTW subfamily.</text>
</comment>
<dbReference type="InterPro" id="IPR000515">
    <property type="entry name" value="MetI-like"/>
</dbReference>
<gene>
    <name evidence="10" type="ORF">DCCM_2335</name>
</gene>
<accession>A0A2L2XG83</accession>
<evidence type="ECO:0000313" key="11">
    <source>
        <dbReference type="Proteomes" id="UP000239549"/>
    </source>
</evidence>